<dbReference type="Proteomes" id="UP000030645">
    <property type="component" value="Unassembled WGS sequence"/>
</dbReference>
<evidence type="ECO:0000313" key="2">
    <source>
        <dbReference type="Proteomes" id="UP000030645"/>
    </source>
</evidence>
<protein>
    <submittedName>
        <fullName evidence="1">Uncharacterized protein</fullName>
    </submittedName>
</protein>
<accession>W9QZH8</accession>
<sequence>MLRSKEPAIRILSQEDWHFHLFSSNFPSYLQPRWSLGTTNPIPFPPSVPCPFGTFFDSNRVHVPYLPTLNQAVKQVLVAAPPHQSAAHPPARRREADALTPTRTYRRLVAPFAHLREFGQHFGRRHNFVTFSHRLQSSSALGPSPIRTLRRRSTPIWPPSRRNKPNWLNPALIAASHGPDHPPALTQSRYALLNVGPHGAERKPPSVAPLIVAIFCRQPWSSFNLVGAIWVVFAQILSSRAVVNDLRPRQRLPLFQQWLQTAVHLPD</sequence>
<name>W9QZH8_9ROSA</name>
<dbReference type="AlphaFoldDB" id="W9QZH8"/>
<keyword evidence="2" id="KW-1185">Reference proteome</keyword>
<evidence type="ECO:0000313" key="1">
    <source>
        <dbReference type="EMBL" id="EXB61741.1"/>
    </source>
</evidence>
<gene>
    <name evidence="1" type="ORF">L484_008809</name>
</gene>
<organism evidence="1 2">
    <name type="scientific">Morus notabilis</name>
    <dbReference type="NCBI Taxonomy" id="981085"/>
    <lineage>
        <taxon>Eukaryota</taxon>
        <taxon>Viridiplantae</taxon>
        <taxon>Streptophyta</taxon>
        <taxon>Embryophyta</taxon>
        <taxon>Tracheophyta</taxon>
        <taxon>Spermatophyta</taxon>
        <taxon>Magnoliopsida</taxon>
        <taxon>eudicotyledons</taxon>
        <taxon>Gunneridae</taxon>
        <taxon>Pentapetalae</taxon>
        <taxon>rosids</taxon>
        <taxon>fabids</taxon>
        <taxon>Rosales</taxon>
        <taxon>Moraceae</taxon>
        <taxon>Moreae</taxon>
        <taxon>Morus</taxon>
    </lineage>
</organism>
<dbReference type="EMBL" id="KE344417">
    <property type="protein sequence ID" value="EXB61741.1"/>
    <property type="molecule type" value="Genomic_DNA"/>
</dbReference>
<proteinExistence type="predicted"/>
<reference evidence="2" key="1">
    <citation type="submission" date="2013-01" db="EMBL/GenBank/DDBJ databases">
        <title>Draft Genome Sequence of a Mulberry Tree, Morus notabilis C.K. Schneid.</title>
        <authorList>
            <person name="He N."/>
            <person name="Zhao S."/>
        </authorList>
    </citation>
    <scope>NUCLEOTIDE SEQUENCE</scope>
</reference>